<keyword evidence="2" id="KW-0378">Hydrolase</keyword>
<dbReference type="GO" id="GO:0005737">
    <property type="term" value="C:cytoplasm"/>
    <property type="evidence" value="ECO:0007669"/>
    <property type="project" value="TreeGrafter"/>
</dbReference>
<organism evidence="5 6">
    <name type="scientific">Cohaesibacter gelatinilyticus</name>
    <dbReference type="NCBI Taxonomy" id="372072"/>
    <lineage>
        <taxon>Bacteria</taxon>
        <taxon>Pseudomonadati</taxon>
        <taxon>Pseudomonadota</taxon>
        <taxon>Alphaproteobacteria</taxon>
        <taxon>Hyphomicrobiales</taxon>
        <taxon>Cohaesibacteraceae</taxon>
    </lineage>
</organism>
<evidence type="ECO:0000313" key="5">
    <source>
        <dbReference type="EMBL" id="SNZ21140.1"/>
    </source>
</evidence>
<reference evidence="5 6" key="1">
    <citation type="submission" date="2017-09" db="EMBL/GenBank/DDBJ databases">
        <authorList>
            <person name="Ehlers B."/>
            <person name="Leendertz F.H."/>
        </authorList>
    </citation>
    <scope>NUCLEOTIDE SEQUENCE [LARGE SCALE GENOMIC DNA]</scope>
    <source>
        <strain evidence="5 6">DSM 18289</strain>
    </source>
</reference>
<feature type="region of interest" description="Disordered" evidence="3">
    <location>
        <begin position="1"/>
        <end position="20"/>
    </location>
</feature>
<keyword evidence="1" id="KW-0479">Metal-binding</keyword>
<evidence type="ECO:0000256" key="2">
    <source>
        <dbReference type="ARBA" id="ARBA00022801"/>
    </source>
</evidence>
<dbReference type="CDD" id="cd16028">
    <property type="entry name" value="PMH"/>
    <property type="match status" value="1"/>
</dbReference>
<dbReference type="Proteomes" id="UP000219439">
    <property type="component" value="Unassembled WGS sequence"/>
</dbReference>
<feature type="domain" description="Sulfatase N-terminal" evidence="4">
    <location>
        <begin position="28"/>
        <end position="409"/>
    </location>
</feature>
<dbReference type="GO" id="GO:0008484">
    <property type="term" value="F:sulfuric ester hydrolase activity"/>
    <property type="evidence" value="ECO:0007669"/>
    <property type="project" value="TreeGrafter"/>
</dbReference>
<dbReference type="Pfam" id="PF00884">
    <property type="entry name" value="Sulfatase"/>
    <property type="match status" value="1"/>
</dbReference>
<evidence type="ECO:0000259" key="4">
    <source>
        <dbReference type="Pfam" id="PF00884"/>
    </source>
</evidence>
<dbReference type="EMBL" id="OBEL01000007">
    <property type="protein sequence ID" value="SNZ21140.1"/>
    <property type="molecule type" value="Genomic_DNA"/>
</dbReference>
<dbReference type="InterPro" id="IPR000917">
    <property type="entry name" value="Sulfatase_N"/>
</dbReference>
<dbReference type="InterPro" id="IPR017850">
    <property type="entry name" value="Alkaline_phosphatase_core_sf"/>
</dbReference>
<accession>A0A285PHC7</accession>
<dbReference type="SUPFAM" id="SSF53649">
    <property type="entry name" value="Alkaline phosphatase-like"/>
    <property type="match status" value="1"/>
</dbReference>
<name>A0A285PHC7_9HYPH</name>
<evidence type="ECO:0000256" key="3">
    <source>
        <dbReference type="SAM" id="MobiDB-lite"/>
    </source>
</evidence>
<keyword evidence="6" id="KW-1185">Reference proteome</keyword>
<protein>
    <submittedName>
        <fullName evidence="5">Arylsulfatase A</fullName>
    </submittedName>
</protein>
<dbReference type="GO" id="GO:0046872">
    <property type="term" value="F:metal ion binding"/>
    <property type="evidence" value="ECO:0007669"/>
    <property type="project" value="UniProtKB-KW"/>
</dbReference>
<evidence type="ECO:0000313" key="6">
    <source>
        <dbReference type="Proteomes" id="UP000219439"/>
    </source>
</evidence>
<evidence type="ECO:0000256" key="1">
    <source>
        <dbReference type="ARBA" id="ARBA00022723"/>
    </source>
</evidence>
<dbReference type="PANTHER" id="PTHR45953:SF1">
    <property type="entry name" value="IDURONATE 2-SULFATASE"/>
    <property type="match status" value="1"/>
</dbReference>
<dbReference type="Gene3D" id="3.40.720.10">
    <property type="entry name" value="Alkaline Phosphatase, subunit A"/>
    <property type="match status" value="1"/>
</dbReference>
<dbReference type="FunFam" id="3.40.720.10:FF:000062">
    <property type="entry name" value="Probable sulfatase"/>
    <property type="match status" value="1"/>
</dbReference>
<feature type="compositionally biased region" description="Basic and acidic residues" evidence="3">
    <location>
        <begin position="1"/>
        <end position="11"/>
    </location>
</feature>
<dbReference type="AlphaFoldDB" id="A0A285PHC7"/>
<dbReference type="PANTHER" id="PTHR45953">
    <property type="entry name" value="IDURONATE 2-SULFATASE"/>
    <property type="match status" value="1"/>
</dbReference>
<gene>
    <name evidence="5" type="ORF">SAMN06265368_4257</name>
</gene>
<sequence>MSGGWEEERAGPELPSQTKDFGTHRMAKNVLFIMCDQLRWDYLSCTGHPHLATPNIDKLAERGMLFDRTYVQSPICGPSRMSFYTGRYVSSHGSTWNNIPLKVGEMTLGDHLRPMGVRTALCGKTHMTADAEGMRRLGLAPDSTIGVLVSECGFEPFEREDGLHPDGNRYARNEAYDSYMKEQGWQDENPWNSVANSAEDDEGNILSGWFMEHADKPARATDEQSETPYITRRAMDFINEAGDQPWCLHLSYIKPHWPYIVPAPYHDMYGPNTHMPVVKSEAEREDPHPVFGAFMEERVSRAFSQDHVRTRVIGAYMGLIKQLDDQIGELMRFMDEKGLSDDTMIIFTSDHGDYLGDHWMGEKELFHDPSSRIPLIVVDPSPEADATRGIKSDTLIEAIDIVPTILDFYGGKEVPHILEGKSLLPVLHGDVSKVRDFAVSEYDYSMRDVRTRLGVEVADAKLTMLFDGRWKYIYAEGFRPMLFDLEHDPDERIDLGGLPDYADQCQKMERLFFNWCRRTNQRTTMSDEDIGGRNASKGEAKVGILIGYWNEQELEDMKD</sequence>
<proteinExistence type="predicted"/>